<dbReference type="GO" id="GO:0000184">
    <property type="term" value="P:nuclear-transcribed mRNA catabolic process, nonsense-mediated decay"/>
    <property type="evidence" value="ECO:0007669"/>
    <property type="project" value="TreeGrafter"/>
</dbReference>
<evidence type="ECO:0000256" key="5">
    <source>
        <dbReference type="ARBA" id="ARBA00022664"/>
    </source>
</evidence>
<dbReference type="PANTHER" id="PTHR12412:SF2">
    <property type="entry name" value="NUCLEAR CAP-BINDING PROTEIN SUBUNIT 1"/>
    <property type="match status" value="1"/>
</dbReference>
<evidence type="ECO:0000256" key="3">
    <source>
        <dbReference type="ARBA" id="ARBA00011361"/>
    </source>
</evidence>
<dbReference type="Pfam" id="PF02854">
    <property type="entry name" value="MIF4G"/>
    <property type="match status" value="1"/>
</dbReference>
<dbReference type="InterPro" id="IPR015172">
    <property type="entry name" value="MIF4G-like_typ-1"/>
</dbReference>
<evidence type="ECO:0000256" key="7">
    <source>
        <dbReference type="ARBA" id="ARBA00023158"/>
    </source>
</evidence>
<organism evidence="13 14">
    <name type="scientific">Trichonephila inaurata madagascariensis</name>
    <dbReference type="NCBI Taxonomy" id="2747483"/>
    <lineage>
        <taxon>Eukaryota</taxon>
        <taxon>Metazoa</taxon>
        <taxon>Ecdysozoa</taxon>
        <taxon>Arthropoda</taxon>
        <taxon>Chelicerata</taxon>
        <taxon>Arachnida</taxon>
        <taxon>Araneae</taxon>
        <taxon>Araneomorphae</taxon>
        <taxon>Entelegynae</taxon>
        <taxon>Araneoidea</taxon>
        <taxon>Nephilidae</taxon>
        <taxon>Trichonephila</taxon>
        <taxon>Trichonephila inaurata</taxon>
    </lineage>
</organism>
<dbReference type="EMBL" id="BMAV01018999">
    <property type="protein sequence ID" value="GFY71628.1"/>
    <property type="molecule type" value="Genomic_DNA"/>
</dbReference>
<dbReference type="Proteomes" id="UP000886998">
    <property type="component" value="Unassembled WGS sequence"/>
</dbReference>
<evidence type="ECO:0000256" key="2">
    <source>
        <dbReference type="ARBA" id="ARBA00007413"/>
    </source>
</evidence>
<dbReference type="FunFam" id="1.25.40.180:FF:000041">
    <property type="entry name" value="Nuclear cap-binding protein subunit 1"/>
    <property type="match status" value="1"/>
</dbReference>
<keyword evidence="8" id="KW-0508">mRNA splicing</keyword>
<dbReference type="Gene3D" id="1.25.40.180">
    <property type="match status" value="3"/>
</dbReference>
<comment type="caution">
    <text evidence="13">The sequence shown here is derived from an EMBL/GenBank/DDBJ whole genome shotgun (WGS) entry which is preliminary data.</text>
</comment>
<dbReference type="GO" id="GO:0008380">
    <property type="term" value="P:RNA splicing"/>
    <property type="evidence" value="ECO:0007669"/>
    <property type="project" value="UniProtKB-KW"/>
</dbReference>
<comment type="subunit">
    <text evidence="3">Component of the nuclear cap-binding complex (CBC), a heterodimer composed of Cbp80 and Cbp20 that interacts with m7GpppG-capped RNA.</text>
</comment>
<feature type="region of interest" description="Disordered" evidence="11">
    <location>
        <begin position="1"/>
        <end position="21"/>
    </location>
</feature>
<dbReference type="Pfam" id="PF09090">
    <property type="entry name" value="MIF4G_like_2"/>
    <property type="match status" value="1"/>
</dbReference>
<dbReference type="GO" id="GO:0006406">
    <property type="term" value="P:mRNA export from nucleus"/>
    <property type="evidence" value="ECO:0007669"/>
    <property type="project" value="InterPro"/>
</dbReference>
<dbReference type="GO" id="GO:0005846">
    <property type="term" value="C:nuclear cap binding complex"/>
    <property type="evidence" value="ECO:0007669"/>
    <property type="project" value="InterPro"/>
</dbReference>
<gene>
    <name evidence="13" type="primary">Cbp80</name>
    <name evidence="13" type="ORF">TNIN_256161</name>
</gene>
<dbReference type="InterPro" id="IPR016024">
    <property type="entry name" value="ARM-type_fold"/>
</dbReference>
<keyword evidence="7" id="KW-0943">RNA-mediated gene silencing</keyword>
<dbReference type="InterPro" id="IPR003890">
    <property type="entry name" value="MIF4G-like_typ-3"/>
</dbReference>
<reference evidence="13" key="1">
    <citation type="submission" date="2020-08" db="EMBL/GenBank/DDBJ databases">
        <title>Multicomponent nature underlies the extraordinary mechanical properties of spider dragline silk.</title>
        <authorList>
            <person name="Kono N."/>
            <person name="Nakamura H."/>
            <person name="Mori M."/>
            <person name="Yoshida Y."/>
            <person name="Ohtoshi R."/>
            <person name="Malay A.D."/>
            <person name="Moran D.A.P."/>
            <person name="Tomita M."/>
            <person name="Numata K."/>
            <person name="Arakawa K."/>
        </authorList>
    </citation>
    <scope>NUCLEOTIDE SEQUENCE</scope>
</reference>
<keyword evidence="9" id="KW-0539">Nucleus</keyword>
<dbReference type="GO" id="GO:0000339">
    <property type="term" value="F:RNA cap binding"/>
    <property type="evidence" value="ECO:0007669"/>
    <property type="project" value="InterPro"/>
</dbReference>
<evidence type="ECO:0000256" key="10">
    <source>
        <dbReference type="ARBA" id="ARBA00030965"/>
    </source>
</evidence>
<dbReference type="GO" id="GO:0006370">
    <property type="term" value="P:7-methylguanosine mRNA capping"/>
    <property type="evidence" value="ECO:0007669"/>
    <property type="project" value="UniProtKB-KW"/>
</dbReference>
<evidence type="ECO:0000256" key="4">
    <source>
        <dbReference type="ARBA" id="ARBA00019879"/>
    </source>
</evidence>
<evidence type="ECO:0000256" key="6">
    <source>
        <dbReference type="ARBA" id="ARBA00023042"/>
    </source>
</evidence>
<dbReference type="InterPro" id="IPR027159">
    <property type="entry name" value="CBP80"/>
</dbReference>
<keyword evidence="14" id="KW-1185">Reference proteome</keyword>
<comment type="subcellular location">
    <subcellularLocation>
        <location evidence="1">Nucleus</location>
    </subcellularLocation>
</comment>
<evidence type="ECO:0000256" key="9">
    <source>
        <dbReference type="ARBA" id="ARBA00023242"/>
    </source>
</evidence>
<feature type="compositionally biased region" description="Acidic residues" evidence="11">
    <location>
        <begin position="648"/>
        <end position="659"/>
    </location>
</feature>
<dbReference type="SMART" id="SM00543">
    <property type="entry name" value="MIF4G"/>
    <property type="match status" value="1"/>
</dbReference>
<proteinExistence type="inferred from homology"/>
<dbReference type="GO" id="GO:0031047">
    <property type="term" value="P:regulatory ncRNA-mediated gene silencing"/>
    <property type="evidence" value="ECO:0007669"/>
    <property type="project" value="UniProtKB-KW"/>
</dbReference>
<keyword evidence="5" id="KW-0507">mRNA processing</keyword>
<dbReference type="SUPFAM" id="SSF48371">
    <property type="entry name" value="ARM repeat"/>
    <property type="match status" value="3"/>
</dbReference>
<dbReference type="AlphaFoldDB" id="A0A8X7CK78"/>
<comment type="similarity">
    <text evidence="2">Belongs to the NCBP1 family.</text>
</comment>
<sequence>MSRRRNYDDDDDEGYSRKRRRFSAEPKEIEDRLESLIVRVGDKSTSSLESNLEGLAGVLEADLPSYKAKIMRILGECVTRLPEKTTIYTTLVGLLNVRNYNFGGEFVELLLKSLRESLKTRKFEEARVTVRFLADLVNCHVISAGSMVNFLQTLADVSGETGIPQVRADFYVYTVLCALPWVGRELYEKKDNELDHLLRMIDDYISKRHKVHLPSLKVWQSNIPHVQEEYLDCLWAQINKLRSDKWVEHHILRPYLAFDGILCEALQHSIPCMITPPHQDGCSYPFPSVVFRLFDYTDCPEGPVLPGAHSIERFLIEEQIRRILQQQYLNRKECAAVLLSYPGKHKIPLEYVIVEVILSEMFRLPVIHFLEICLGSLFLELCKLQPSTMPQVLAQAVELMYERLDTMNIDCANRFASWFAYHLSNFQFRETLHKCMRLSYHQRIVDLMPEGFSNLLPFKPITLFKYGQDGSEALPGTVASQQLVGAFKERCTAEEALLVIKDLPNPLQEDDVEPTHNPLKIDVFVQTLLNYADKSFSHAFAAVAKYHTVLKVLSTTEEAQICILRSMFELWHCHQQMMVGLVTKFLKAKVVECSAVANWLFSKEMAAEFPKFYIWEILHLTIREMIRYVTKFQKQMDEAKKKLQKDDAMEEDDDDEEDSNPVKPSEEMIEEMEEKLDTAQSELKNLFLIIFQRFIMLLTEHIARCEAEGVDFNNYWFKLTLGRLQEVFFQHHEQVFKYVDTLESLLFTSDIDHHILSIFQQFCALKA</sequence>
<evidence type="ECO:0000259" key="12">
    <source>
        <dbReference type="SMART" id="SM00543"/>
    </source>
</evidence>
<dbReference type="GO" id="GO:0005634">
    <property type="term" value="C:nucleus"/>
    <property type="evidence" value="ECO:0007669"/>
    <property type="project" value="UniProtKB-SubCell"/>
</dbReference>
<accession>A0A8X7CK78</accession>
<evidence type="ECO:0000313" key="13">
    <source>
        <dbReference type="EMBL" id="GFY71628.1"/>
    </source>
</evidence>
<protein>
    <recommendedName>
        <fullName evidence="4">Nuclear cap-binding protein subunit 1</fullName>
    </recommendedName>
    <alternativeName>
        <fullName evidence="10">80 kDa nuclear cap-binding protein</fullName>
    </alternativeName>
</protein>
<dbReference type="InterPro" id="IPR015174">
    <property type="entry name" value="MIF4G-like_typ-2"/>
</dbReference>
<evidence type="ECO:0000256" key="8">
    <source>
        <dbReference type="ARBA" id="ARBA00023187"/>
    </source>
</evidence>
<dbReference type="OrthoDB" id="10252707at2759"/>
<evidence type="ECO:0000256" key="1">
    <source>
        <dbReference type="ARBA" id="ARBA00004123"/>
    </source>
</evidence>
<feature type="domain" description="MIF4G" evidence="12">
    <location>
        <begin position="30"/>
        <end position="242"/>
    </location>
</feature>
<name>A0A8X7CK78_9ARAC</name>
<dbReference type="PANTHER" id="PTHR12412">
    <property type="entry name" value="CAP BINDING PROTEIN"/>
    <property type="match status" value="1"/>
</dbReference>
<keyword evidence="6" id="KW-0506">mRNA capping</keyword>
<dbReference type="Pfam" id="PF09088">
    <property type="entry name" value="MIF4G_like"/>
    <property type="match status" value="1"/>
</dbReference>
<evidence type="ECO:0000313" key="14">
    <source>
        <dbReference type="Proteomes" id="UP000886998"/>
    </source>
</evidence>
<feature type="region of interest" description="Disordered" evidence="11">
    <location>
        <begin position="643"/>
        <end position="668"/>
    </location>
</feature>
<dbReference type="GO" id="GO:0003729">
    <property type="term" value="F:mRNA binding"/>
    <property type="evidence" value="ECO:0007669"/>
    <property type="project" value="TreeGrafter"/>
</dbReference>
<evidence type="ECO:0000256" key="11">
    <source>
        <dbReference type="SAM" id="MobiDB-lite"/>
    </source>
</evidence>